<organism evidence="9 10">
    <name type="scientific">Dorcoceras hygrometricum</name>
    <dbReference type="NCBI Taxonomy" id="472368"/>
    <lineage>
        <taxon>Eukaryota</taxon>
        <taxon>Viridiplantae</taxon>
        <taxon>Streptophyta</taxon>
        <taxon>Embryophyta</taxon>
        <taxon>Tracheophyta</taxon>
        <taxon>Spermatophyta</taxon>
        <taxon>Magnoliopsida</taxon>
        <taxon>eudicotyledons</taxon>
        <taxon>Gunneridae</taxon>
        <taxon>Pentapetalae</taxon>
        <taxon>asterids</taxon>
        <taxon>lamiids</taxon>
        <taxon>Lamiales</taxon>
        <taxon>Gesneriaceae</taxon>
        <taxon>Didymocarpoideae</taxon>
        <taxon>Trichosporeae</taxon>
        <taxon>Loxocarpinae</taxon>
        <taxon>Dorcoceras</taxon>
    </lineage>
</organism>
<evidence type="ECO:0000256" key="2">
    <source>
        <dbReference type="ARBA" id="ARBA00022737"/>
    </source>
</evidence>
<dbReference type="EMBL" id="KV008300">
    <property type="protein sequence ID" value="KZV30368.1"/>
    <property type="molecule type" value="Genomic_DNA"/>
</dbReference>
<keyword evidence="4" id="KW-0238">DNA-binding</keyword>
<keyword evidence="10" id="KW-1185">Reference proteome</keyword>
<keyword evidence="6" id="KW-0539">Nucleus</keyword>
<evidence type="ECO:0000256" key="6">
    <source>
        <dbReference type="ARBA" id="ARBA00023242"/>
    </source>
</evidence>
<name>A0A2Z7B8X0_9LAMI</name>
<keyword evidence="2" id="KW-0677">Repeat</keyword>
<dbReference type="AlphaFoldDB" id="A0A2Z7B8X0"/>
<evidence type="ECO:0000256" key="1">
    <source>
        <dbReference type="ARBA" id="ARBA00004123"/>
    </source>
</evidence>
<feature type="domain" description="Myb-like" evidence="8">
    <location>
        <begin position="387"/>
        <end position="446"/>
    </location>
</feature>
<protein>
    <recommendedName>
        <fullName evidence="8">Myb-like domain-containing protein</fullName>
    </recommendedName>
</protein>
<dbReference type="CDD" id="cd12203">
    <property type="entry name" value="GT1"/>
    <property type="match status" value="1"/>
</dbReference>
<evidence type="ECO:0000256" key="5">
    <source>
        <dbReference type="ARBA" id="ARBA00023163"/>
    </source>
</evidence>
<feature type="compositionally biased region" description="Polar residues" evidence="7">
    <location>
        <begin position="304"/>
        <end position="313"/>
    </location>
</feature>
<gene>
    <name evidence="9" type="ORF">F511_36975</name>
</gene>
<feature type="region of interest" description="Disordered" evidence="7">
    <location>
        <begin position="47"/>
        <end position="68"/>
    </location>
</feature>
<dbReference type="InterPro" id="IPR044822">
    <property type="entry name" value="Myb_DNA-bind_4"/>
</dbReference>
<dbReference type="Pfam" id="PF13837">
    <property type="entry name" value="Myb_DNA-bind_4"/>
    <property type="match status" value="2"/>
</dbReference>
<keyword evidence="3" id="KW-0805">Transcription regulation</keyword>
<proteinExistence type="predicted"/>
<dbReference type="GO" id="GO:0006355">
    <property type="term" value="P:regulation of DNA-templated transcription"/>
    <property type="evidence" value="ECO:0007669"/>
    <property type="project" value="UniProtKB-ARBA"/>
</dbReference>
<dbReference type="PANTHER" id="PTHR21654:SF61">
    <property type="entry name" value="TRIHELIX TRANSCRIPTION FACTOR GTL2"/>
    <property type="match status" value="1"/>
</dbReference>
<evidence type="ECO:0000256" key="3">
    <source>
        <dbReference type="ARBA" id="ARBA00023015"/>
    </source>
</evidence>
<reference evidence="9 10" key="1">
    <citation type="journal article" date="2015" name="Proc. Natl. Acad. Sci. U.S.A.">
        <title>The resurrection genome of Boea hygrometrica: A blueprint for survival of dehydration.</title>
        <authorList>
            <person name="Xiao L."/>
            <person name="Yang G."/>
            <person name="Zhang L."/>
            <person name="Yang X."/>
            <person name="Zhao S."/>
            <person name="Ji Z."/>
            <person name="Zhou Q."/>
            <person name="Hu M."/>
            <person name="Wang Y."/>
            <person name="Chen M."/>
            <person name="Xu Y."/>
            <person name="Jin H."/>
            <person name="Xiao X."/>
            <person name="Hu G."/>
            <person name="Bao F."/>
            <person name="Hu Y."/>
            <person name="Wan P."/>
            <person name="Li L."/>
            <person name="Deng X."/>
            <person name="Kuang T."/>
            <person name="Xiang C."/>
            <person name="Zhu J.K."/>
            <person name="Oliver M.J."/>
            <person name="He Y."/>
        </authorList>
    </citation>
    <scope>NUCLEOTIDE SEQUENCE [LARGE SCALE GENOMIC DNA]</scope>
    <source>
        <strain evidence="10">cv. XS01</strain>
    </source>
</reference>
<dbReference type="PROSITE" id="PS50090">
    <property type="entry name" value="MYB_LIKE"/>
    <property type="match status" value="2"/>
</dbReference>
<comment type="subcellular location">
    <subcellularLocation>
        <location evidence="1">Nucleus</location>
    </subcellularLocation>
</comment>
<dbReference type="OrthoDB" id="691673at2759"/>
<evidence type="ECO:0000256" key="4">
    <source>
        <dbReference type="ARBA" id="ARBA00023125"/>
    </source>
</evidence>
<evidence type="ECO:0000259" key="8">
    <source>
        <dbReference type="PROSITE" id="PS50090"/>
    </source>
</evidence>
<dbReference type="Gene3D" id="1.10.10.60">
    <property type="entry name" value="Homeodomain-like"/>
    <property type="match status" value="2"/>
</dbReference>
<dbReference type="Proteomes" id="UP000250235">
    <property type="component" value="Unassembled WGS sequence"/>
</dbReference>
<feature type="domain" description="Myb-like" evidence="8">
    <location>
        <begin position="60"/>
        <end position="116"/>
    </location>
</feature>
<sequence length="492" mass="56787">MFNGVPSDEFHRFISSRNPSLPIPLHSFSDNFNPFSSSPSSLQQFQRQDAVVKNAGKQPQRDGSGDPWSADELLALLKVRSSMENWFPDMSWELVSRKLAALGFIRNAEQCKEKFEAESLHFNSLSYEKNYRIFNEFDPFYTSENQEKSHVPETVKQITEGDKVQQNVHVEELVTEKFQENEEMVEKTEERTRKRKRKDKLEMFEGFCEAIVSKMIAQQEELHNKLIEDLVKRDKEMAEREEAWKRQEMDRIKRENEIKAQEQAIAGERQAKIIEFLKKIQDLVKLNDTATGKIFQDFELLNSQNKPETSSSPRMVESHENPSPDIPFESNTEATKATPSPPSPSSSHATKNSEANSCSISVLTNENNLPSHKSCQMIDSRGDIGKRWPRDEVLALINLRCKFSGNIEETKEGAKGPLWERISLGMMELGYKRSSKRCKEKWENINKYFRKTKDSSKKRSIDSRTCPYFHQLYSLYGGGTLENQPNVSENSE</sequence>
<evidence type="ECO:0000313" key="10">
    <source>
        <dbReference type="Proteomes" id="UP000250235"/>
    </source>
</evidence>
<evidence type="ECO:0000256" key="7">
    <source>
        <dbReference type="SAM" id="MobiDB-lite"/>
    </source>
</evidence>
<feature type="region of interest" description="Disordered" evidence="7">
    <location>
        <begin position="304"/>
        <end position="354"/>
    </location>
</feature>
<dbReference type="FunFam" id="1.10.10.60:FF:000061">
    <property type="entry name" value="Trihelix transcription factor GT-2"/>
    <property type="match status" value="1"/>
</dbReference>
<evidence type="ECO:0000313" key="9">
    <source>
        <dbReference type="EMBL" id="KZV30368.1"/>
    </source>
</evidence>
<dbReference type="GO" id="GO:0005634">
    <property type="term" value="C:nucleus"/>
    <property type="evidence" value="ECO:0007669"/>
    <property type="project" value="UniProtKB-SubCell"/>
</dbReference>
<dbReference type="GO" id="GO:0003677">
    <property type="term" value="F:DNA binding"/>
    <property type="evidence" value="ECO:0007669"/>
    <property type="project" value="UniProtKB-KW"/>
</dbReference>
<dbReference type="InterPro" id="IPR001005">
    <property type="entry name" value="SANT/Myb"/>
</dbReference>
<accession>A0A2Z7B8X0</accession>
<feature type="compositionally biased region" description="Polar residues" evidence="7">
    <location>
        <begin position="329"/>
        <end position="338"/>
    </location>
</feature>
<keyword evidence="5" id="KW-0804">Transcription</keyword>
<dbReference type="PANTHER" id="PTHR21654">
    <property type="entry name" value="FI21293P1"/>
    <property type="match status" value="1"/>
</dbReference>